<evidence type="ECO:0000259" key="4">
    <source>
        <dbReference type="Pfam" id="PF00881"/>
    </source>
</evidence>
<feature type="domain" description="Nitroreductase" evidence="4">
    <location>
        <begin position="17"/>
        <end position="203"/>
    </location>
</feature>
<gene>
    <name evidence="5" type="ORF">CLV47_101239</name>
</gene>
<dbReference type="InterPro" id="IPR000415">
    <property type="entry name" value="Nitroreductase-like"/>
</dbReference>
<dbReference type="PANTHER" id="PTHR23026">
    <property type="entry name" value="NADPH NITROREDUCTASE"/>
    <property type="match status" value="1"/>
</dbReference>
<evidence type="ECO:0000256" key="1">
    <source>
        <dbReference type="ARBA" id="ARBA00022630"/>
    </source>
</evidence>
<dbReference type="InterPro" id="IPR050627">
    <property type="entry name" value="Nitroreductase/BluB"/>
</dbReference>
<dbReference type="Pfam" id="PF00881">
    <property type="entry name" value="Nitroreductase"/>
    <property type="match status" value="1"/>
</dbReference>
<dbReference type="Proteomes" id="UP000237752">
    <property type="component" value="Unassembled WGS sequence"/>
</dbReference>
<comment type="caution">
    <text evidence="5">The sequence shown here is derived from an EMBL/GenBank/DDBJ whole genome shotgun (WGS) entry which is preliminary data.</text>
</comment>
<dbReference type="SUPFAM" id="SSF55469">
    <property type="entry name" value="FMN-dependent nitroreductase-like"/>
    <property type="match status" value="1"/>
</dbReference>
<accession>A0A2T1A6D2</accession>
<proteinExistence type="predicted"/>
<reference evidence="5 6" key="1">
    <citation type="submission" date="2018-03" db="EMBL/GenBank/DDBJ databases">
        <title>Genomic Encyclopedia of Archaeal and Bacterial Type Strains, Phase II (KMG-II): from individual species to whole genera.</title>
        <authorList>
            <person name="Goeker M."/>
        </authorList>
    </citation>
    <scope>NUCLEOTIDE SEQUENCE [LARGE SCALE GENOMIC DNA]</scope>
    <source>
        <strain evidence="5 6">DSM 100065</strain>
    </source>
</reference>
<name>A0A2T1A6D2_9ACTN</name>
<keyword evidence="1" id="KW-0285">Flavoprotein</keyword>
<organism evidence="5 6">
    <name type="scientific">Antricoccus suffuscus</name>
    <dbReference type="NCBI Taxonomy" id="1629062"/>
    <lineage>
        <taxon>Bacteria</taxon>
        <taxon>Bacillati</taxon>
        <taxon>Actinomycetota</taxon>
        <taxon>Actinomycetes</taxon>
        <taxon>Geodermatophilales</taxon>
        <taxon>Antricoccaceae</taxon>
        <taxon>Antricoccus</taxon>
    </lineage>
</organism>
<evidence type="ECO:0000256" key="2">
    <source>
        <dbReference type="ARBA" id="ARBA00022643"/>
    </source>
</evidence>
<evidence type="ECO:0000256" key="3">
    <source>
        <dbReference type="ARBA" id="ARBA00023002"/>
    </source>
</evidence>
<sequence>MTNTAIKLQALAELLNDRYSCRAFTDQPVPEADMREMFAVAQRTPSWCNSQAWQVVVTSGETTDKFRAGLRQDAANTPSDTYDIPGPEKYTGVYQERRRGAGFGLYGALGIARDDYDARNAQMALNFDLFGAPHTAIITSDKLLGTYGAVDCGAYVSTLLLAAESLGIAAIPQAAVARQSKFVREFFDIGDDRLVVCAVSFGYADHEHPVNSFRTDRASVDEAVDFR</sequence>
<keyword evidence="3" id="KW-0560">Oxidoreductase</keyword>
<dbReference type="GO" id="GO:0016491">
    <property type="term" value="F:oxidoreductase activity"/>
    <property type="evidence" value="ECO:0007669"/>
    <property type="project" value="UniProtKB-KW"/>
</dbReference>
<dbReference type="RefSeq" id="WP_106347164.1">
    <property type="nucleotide sequence ID" value="NZ_PVUE01000001.1"/>
</dbReference>
<protein>
    <submittedName>
        <fullName evidence="5">Nitroreductase</fullName>
    </submittedName>
</protein>
<evidence type="ECO:0000313" key="5">
    <source>
        <dbReference type="EMBL" id="PRZ44114.1"/>
    </source>
</evidence>
<keyword evidence="6" id="KW-1185">Reference proteome</keyword>
<keyword evidence="2" id="KW-0288">FMN</keyword>
<dbReference type="InterPro" id="IPR029479">
    <property type="entry name" value="Nitroreductase"/>
</dbReference>
<dbReference type="Gene3D" id="3.40.109.10">
    <property type="entry name" value="NADH Oxidase"/>
    <property type="match status" value="1"/>
</dbReference>
<dbReference type="EMBL" id="PVUE01000001">
    <property type="protein sequence ID" value="PRZ44114.1"/>
    <property type="molecule type" value="Genomic_DNA"/>
</dbReference>
<dbReference type="CDD" id="cd02136">
    <property type="entry name" value="PnbA_NfnB-like"/>
    <property type="match status" value="1"/>
</dbReference>
<evidence type="ECO:0000313" key="6">
    <source>
        <dbReference type="Proteomes" id="UP000237752"/>
    </source>
</evidence>
<dbReference type="AlphaFoldDB" id="A0A2T1A6D2"/>
<dbReference type="PANTHER" id="PTHR23026:SF90">
    <property type="entry name" value="IODOTYROSINE DEIODINASE 1"/>
    <property type="match status" value="1"/>
</dbReference>
<dbReference type="OrthoDB" id="9798230at2"/>